<dbReference type="AlphaFoldDB" id="A0AA39G6Q5"/>
<dbReference type="GO" id="GO:1905502">
    <property type="term" value="F:acetyl-CoA binding"/>
    <property type="evidence" value="ECO:0007669"/>
    <property type="project" value="TreeGrafter"/>
</dbReference>
<name>A0AA39G6Q5_MICHY</name>
<dbReference type="PROSITE" id="PS51186">
    <property type="entry name" value="GNAT"/>
    <property type="match status" value="1"/>
</dbReference>
<evidence type="ECO:0000313" key="2">
    <source>
        <dbReference type="EMBL" id="KAK0182316.1"/>
    </source>
</evidence>
<dbReference type="PANTHER" id="PTHR13538">
    <property type="entry name" value="N-ACETYLTRANSFERASE 6"/>
    <property type="match status" value="1"/>
</dbReference>
<sequence length="145" mass="16497">MSCDYFPTSLMLLYNDNLIGYCKISCVPNLKDSCYIESVVIDVGYRSQGFGSKLLKGAEYYMKLRGIKNVYLSTKGQENFYEKNGYTICEPINMWDNRTTIITTAPILINNQTQIFCGPPPPPMPEYSPTLSPIITSKTYMTKRI</sequence>
<evidence type="ECO:0000313" key="3">
    <source>
        <dbReference type="Proteomes" id="UP001168972"/>
    </source>
</evidence>
<accession>A0AA39G6Q5</accession>
<dbReference type="EMBL" id="JAQQBR010000001">
    <property type="protein sequence ID" value="KAK0182316.1"/>
    <property type="molecule type" value="Genomic_DNA"/>
</dbReference>
<dbReference type="InterPro" id="IPR000182">
    <property type="entry name" value="GNAT_dom"/>
</dbReference>
<gene>
    <name evidence="2" type="ORF">PV327_000467</name>
</gene>
<evidence type="ECO:0000259" key="1">
    <source>
        <dbReference type="PROSITE" id="PS51186"/>
    </source>
</evidence>
<dbReference type="InterPro" id="IPR016181">
    <property type="entry name" value="Acyl_CoA_acyltransferase"/>
</dbReference>
<organism evidence="2 3">
    <name type="scientific">Microctonus hyperodae</name>
    <name type="common">Parasitoid wasp</name>
    <dbReference type="NCBI Taxonomy" id="165561"/>
    <lineage>
        <taxon>Eukaryota</taxon>
        <taxon>Metazoa</taxon>
        <taxon>Ecdysozoa</taxon>
        <taxon>Arthropoda</taxon>
        <taxon>Hexapoda</taxon>
        <taxon>Insecta</taxon>
        <taxon>Pterygota</taxon>
        <taxon>Neoptera</taxon>
        <taxon>Endopterygota</taxon>
        <taxon>Hymenoptera</taxon>
        <taxon>Apocrita</taxon>
        <taxon>Ichneumonoidea</taxon>
        <taxon>Braconidae</taxon>
        <taxon>Euphorinae</taxon>
        <taxon>Microctonus</taxon>
    </lineage>
</organism>
<dbReference type="Gene3D" id="3.40.630.30">
    <property type="match status" value="1"/>
</dbReference>
<feature type="domain" description="N-acetyltransferase" evidence="1">
    <location>
        <begin position="1"/>
        <end position="106"/>
    </location>
</feature>
<proteinExistence type="predicted"/>
<dbReference type="PANTHER" id="PTHR13538:SF4">
    <property type="entry name" value="N-ALPHA-ACETYLTRANSFERASE 80"/>
    <property type="match status" value="1"/>
</dbReference>
<reference evidence="2" key="1">
    <citation type="journal article" date="2023" name="bioRxiv">
        <title>Scaffold-level genome assemblies of two parasitoid biocontrol wasps reveal the parthenogenesis mechanism and an associated novel virus.</title>
        <authorList>
            <person name="Inwood S."/>
            <person name="Skelly J."/>
            <person name="Guhlin J."/>
            <person name="Harrop T."/>
            <person name="Goldson S."/>
            <person name="Dearden P."/>
        </authorList>
    </citation>
    <scope>NUCLEOTIDE SEQUENCE</scope>
    <source>
        <strain evidence="2">Lincoln</strain>
        <tissue evidence="2">Whole body</tissue>
    </source>
</reference>
<dbReference type="InterPro" id="IPR039840">
    <property type="entry name" value="NAA80"/>
</dbReference>
<reference evidence="2" key="2">
    <citation type="submission" date="2023-03" db="EMBL/GenBank/DDBJ databases">
        <authorList>
            <person name="Inwood S.N."/>
            <person name="Skelly J.G."/>
            <person name="Guhlin J."/>
            <person name="Harrop T.W.R."/>
            <person name="Goldson S.G."/>
            <person name="Dearden P.K."/>
        </authorList>
    </citation>
    <scope>NUCLEOTIDE SEQUENCE</scope>
    <source>
        <strain evidence="2">Lincoln</strain>
        <tissue evidence="2">Whole body</tissue>
    </source>
</reference>
<dbReference type="GO" id="GO:0005737">
    <property type="term" value="C:cytoplasm"/>
    <property type="evidence" value="ECO:0007669"/>
    <property type="project" value="TreeGrafter"/>
</dbReference>
<dbReference type="SUPFAM" id="SSF55729">
    <property type="entry name" value="Acyl-CoA N-acyltransferases (Nat)"/>
    <property type="match status" value="1"/>
</dbReference>
<dbReference type="Pfam" id="PF00583">
    <property type="entry name" value="Acetyltransf_1"/>
    <property type="match status" value="1"/>
</dbReference>
<keyword evidence="3" id="KW-1185">Reference proteome</keyword>
<dbReference type="CDD" id="cd04301">
    <property type="entry name" value="NAT_SF"/>
    <property type="match status" value="1"/>
</dbReference>
<protein>
    <recommendedName>
        <fullName evidence="1">N-acetyltransferase domain-containing protein</fullName>
    </recommendedName>
</protein>
<comment type="caution">
    <text evidence="2">The sequence shown here is derived from an EMBL/GenBank/DDBJ whole genome shotgun (WGS) entry which is preliminary data.</text>
</comment>
<dbReference type="Proteomes" id="UP001168972">
    <property type="component" value="Unassembled WGS sequence"/>
</dbReference>
<dbReference type="GO" id="GO:0008080">
    <property type="term" value="F:N-acetyltransferase activity"/>
    <property type="evidence" value="ECO:0007669"/>
    <property type="project" value="InterPro"/>
</dbReference>